<keyword evidence="10" id="KW-1185">Reference proteome</keyword>
<evidence type="ECO:0000256" key="7">
    <source>
        <dbReference type="SAM" id="Phobius"/>
    </source>
</evidence>
<evidence type="ECO:0000256" key="6">
    <source>
        <dbReference type="ARBA" id="ARBA00023136"/>
    </source>
</evidence>
<dbReference type="InterPro" id="IPR050171">
    <property type="entry name" value="MFS_Transporters"/>
</dbReference>
<evidence type="ECO:0000259" key="8">
    <source>
        <dbReference type="PROSITE" id="PS50850"/>
    </source>
</evidence>
<feature type="transmembrane region" description="Helical" evidence="7">
    <location>
        <begin position="667"/>
        <end position="689"/>
    </location>
</feature>
<feature type="transmembrane region" description="Helical" evidence="7">
    <location>
        <begin position="576"/>
        <end position="596"/>
    </location>
</feature>
<evidence type="ECO:0000313" key="9">
    <source>
        <dbReference type="EMBL" id="MCV2870296.1"/>
    </source>
</evidence>
<feature type="domain" description="Major facilitator superfamily (MFS) profile" evidence="8">
    <location>
        <begin position="540"/>
        <end position="933"/>
    </location>
</feature>
<name>A0ABT2ZGR8_9RHOB</name>
<keyword evidence="2" id="KW-0813">Transport</keyword>
<dbReference type="InterPro" id="IPR036259">
    <property type="entry name" value="MFS_trans_sf"/>
</dbReference>
<evidence type="ECO:0000256" key="1">
    <source>
        <dbReference type="ARBA" id="ARBA00004651"/>
    </source>
</evidence>
<dbReference type="Proteomes" id="UP001652542">
    <property type="component" value="Unassembled WGS sequence"/>
</dbReference>
<evidence type="ECO:0000256" key="2">
    <source>
        <dbReference type="ARBA" id="ARBA00022448"/>
    </source>
</evidence>
<keyword evidence="3" id="KW-1003">Cell membrane</keyword>
<feature type="transmembrane region" description="Helical" evidence="7">
    <location>
        <begin position="429"/>
        <end position="451"/>
    </location>
</feature>
<feature type="transmembrane region" description="Helical" evidence="7">
    <location>
        <begin position="812"/>
        <end position="831"/>
    </location>
</feature>
<evidence type="ECO:0000256" key="3">
    <source>
        <dbReference type="ARBA" id="ARBA00022475"/>
    </source>
</evidence>
<dbReference type="PROSITE" id="PS50850">
    <property type="entry name" value="MFS"/>
    <property type="match status" value="1"/>
</dbReference>
<evidence type="ECO:0000256" key="4">
    <source>
        <dbReference type="ARBA" id="ARBA00022692"/>
    </source>
</evidence>
<feature type="transmembrane region" description="Helical" evidence="7">
    <location>
        <begin position="7"/>
        <end position="26"/>
    </location>
</feature>
<evidence type="ECO:0000256" key="5">
    <source>
        <dbReference type="ARBA" id="ARBA00022989"/>
    </source>
</evidence>
<dbReference type="PANTHER" id="PTHR23517">
    <property type="entry name" value="RESISTANCE PROTEIN MDTM, PUTATIVE-RELATED-RELATED"/>
    <property type="match status" value="1"/>
</dbReference>
<sequence>MRFRSWIVTTLVIGIALSVLSVLLVLQHNALYSELLRQRISVIAQTTAETFRPILDLGLPISMLRDGDKIVARGTKIDPEIVAVHAVNPAGIVVHSTGTKPATLSNDVLLSMRLSDRDFWGHETEDMIYSGFSIRHEKDGPLSGAVVVEYPHELLDTASQNIVRITLRSALLILIGTSALAFALIYLVLERPRRRLAELLDVYGAGKTSTIAASSLKSNENGLLDTEFSRLALSLHDAEKAYDEAQEAIASSVEGRQIPFTRTGRHSEETSPEQTGRLKILLLARVVPITIVLLIASVLILAAVVMSAVTRSIEPELAARTDLIGTVVSENVQRALDSGIALDEIVGADRYFGDMLERLPEVAYIAIATGRIVIEAGERIDPYLAPPRERRGVRSHPILHDGEEVAYVVIDIDPRLIAQRFRNVLLDSAVILLVTVLLAWEVMLLLTGRTLTGGLARLQRLSAMQAAGDFSRRVAVSGQGSVQALLTSVSNRAQALHGAFASAIEAAAPTRRPAIQEVGKQFGLSPGGPRLLESSSFSNIRLALFLFAAADELPLAFLPIYTRSADNLWPWLDQSVLISLPLAGYLLAIVTMSPYARVLVERFGVRGLFFAAAVPTLVAHIGLFAASTAQEIILWRTVTGFGYALVTLAAQDYVLSVATKADRDRMLGVFTLVLFAGVFSGVALGGVLADRLGPSNVFLVSAALIAASALLSRWLIAPEIGRRQTEKTTVPDKAAKWRVLTDARLAALIFGVAVPGAVLLQAFVSYLVALTLNAQGASAAEIGRILMLYFVSVMVVSPLAGRLGELLRLPGAVLCVLGAGISGLALLPVVAAPSQQAMVIAMIGTGTGGALIRGTQVSLALSMAEAKLSGPGPAVVLGALRTGERLGSIVGLVLIAWLSGAVGYAAATLAVAVWTLIGGAVFAISGGKKLLAA</sequence>
<dbReference type="RefSeq" id="WP_263735968.1">
    <property type="nucleotide sequence ID" value="NZ_JAOWKY010000005.1"/>
</dbReference>
<feature type="transmembrane region" description="Helical" evidence="7">
    <location>
        <begin position="286"/>
        <end position="309"/>
    </location>
</feature>
<feature type="transmembrane region" description="Helical" evidence="7">
    <location>
        <begin position="540"/>
        <end position="561"/>
    </location>
</feature>
<keyword evidence="5 7" id="KW-1133">Transmembrane helix</keyword>
<reference evidence="9 10" key="1">
    <citation type="submission" date="2022-10" db="EMBL/GenBank/DDBJ databases">
        <title>Defluviimonas sp. nov., isolated from ocean surface water.</title>
        <authorList>
            <person name="He W."/>
            <person name="Wang L."/>
            <person name="Zhang D.-F."/>
        </authorList>
    </citation>
    <scope>NUCLEOTIDE SEQUENCE [LARGE SCALE GENOMIC DNA]</scope>
    <source>
        <strain evidence="9 10">WL0002</strain>
    </source>
</reference>
<comment type="subcellular location">
    <subcellularLocation>
        <location evidence="1">Cell membrane</location>
        <topology evidence="1">Multi-pass membrane protein</topology>
    </subcellularLocation>
</comment>
<dbReference type="SUPFAM" id="SSF103473">
    <property type="entry name" value="MFS general substrate transporter"/>
    <property type="match status" value="1"/>
</dbReference>
<dbReference type="PANTHER" id="PTHR23517:SF13">
    <property type="entry name" value="MAJOR FACILITATOR SUPERFAMILY MFS_1"/>
    <property type="match status" value="1"/>
</dbReference>
<keyword evidence="4 7" id="KW-0812">Transmembrane</keyword>
<accession>A0ABT2ZGR8</accession>
<dbReference type="InterPro" id="IPR020846">
    <property type="entry name" value="MFS_dom"/>
</dbReference>
<feature type="transmembrane region" description="Helical" evidence="7">
    <location>
        <begin position="745"/>
        <end position="770"/>
    </location>
</feature>
<keyword evidence="6 7" id="KW-0472">Membrane</keyword>
<feature type="transmembrane region" description="Helical" evidence="7">
    <location>
        <begin position="608"/>
        <end position="627"/>
    </location>
</feature>
<feature type="transmembrane region" description="Helical" evidence="7">
    <location>
        <begin position="633"/>
        <end position="655"/>
    </location>
</feature>
<organism evidence="9 10">
    <name type="scientific">Albidovulum marisflavi</name>
    <dbReference type="NCBI Taxonomy" id="2984159"/>
    <lineage>
        <taxon>Bacteria</taxon>
        <taxon>Pseudomonadati</taxon>
        <taxon>Pseudomonadota</taxon>
        <taxon>Alphaproteobacteria</taxon>
        <taxon>Rhodobacterales</taxon>
        <taxon>Paracoccaceae</taxon>
        <taxon>Albidovulum</taxon>
    </lineage>
</organism>
<feature type="transmembrane region" description="Helical" evidence="7">
    <location>
        <begin position="904"/>
        <end position="924"/>
    </location>
</feature>
<protein>
    <submittedName>
        <fullName evidence="9">MFS transporter</fullName>
    </submittedName>
</protein>
<comment type="caution">
    <text evidence="9">The sequence shown here is derived from an EMBL/GenBank/DDBJ whole genome shotgun (WGS) entry which is preliminary data.</text>
</comment>
<feature type="transmembrane region" description="Helical" evidence="7">
    <location>
        <begin position="695"/>
        <end position="716"/>
    </location>
</feature>
<feature type="transmembrane region" description="Helical" evidence="7">
    <location>
        <begin position="170"/>
        <end position="189"/>
    </location>
</feature>
<evidence type="ECO:0000313" key="10">
    <source>
        <dbReference type="Proteomes" id="UP001652542"/>
    </source>
</evidence>
<dbReference type="EMBL" id="JAOWKY010000005">
    <property type="protein sequence ID" value="MCV2870296.1"/>
    <property type="molecule type" value="Genomic_DNA"/>
</dbReference>
<gene>
    <name evidence="9" type="ORF">OEW28_16865</name>
</gene>
<dbReference type="Pfam" id="PF07690">
    <property type="entry name" value="MFS_1"/>
    <property type="match status" value="1"/>
</dbReference>
<dbReference type="InterPro" id="IPR011701">
    <property type="entry name" value="MFS"/>
</dbReference>
<dbReference type="Gene3D" id="1.20.1250.20">
    <property type="entry name" value="MFS general substrate transporter like domains"/>
    <property type="match status" value="1"/>
</dbReference>
<proteinExistence type="predicted"/>
<feature type="transmembrane region" description="Helical" evidence="7">
    <location>
        <begin position="782"/>
        <end position="800"/>
    </location>
</feature>